<evidence type="ECO:0000313" key="2">
    <source>
        <dbReference type="EMBL" id="SFM34026.1"/>
    </source>
</evidence>
<feature type="transmembrane region" description="Helical" evidence="1">
    <location>
        <begin position="95"/>
        <end position="119"/>
    </location>
</feature>
<gene>
    <name evidence="2" type="ORF">SAMN04488042_106148</name>
</gene>
<protein>
    <submittedName>
        <fullName evidence="2">EpsG family protein</fullName>
    </submittedName>
</protein>
<keyword evidence="1" id="KW-0812">Transmembrane</keyword>
<feature type="transmembrane region" description="Helical" evidence="1">
    <location>
        <begin position="165"/>
        <end position="192"/>
    </location>
</feature>
<dbReference type="STRING" id="254406.SAMN04488042_106148"/>
<keyword evidence="1" id="KW-0472">Membrane</keyword>
<feature type="transmembrane region" description="Helical" evidence="1">
    <location>
        <begin position="324"/>
        <end position="342"/>
    </location>
</feature>
<dbReference type="InterPro" id="IPR049458">
    <property type="entry name" value="EpsG-like"/>
</dbReference>
<dbReference type="Proteomes" id="UP000199144">
    <property type="component" value="Unassembled WGS sequence"/>
</dbReference>
<sequence>MWPYWILFLIPAIASFVSKPVQSVREDGTRTIKISAVWFLVMITLALMIGLRDRVGGDWFNYFRDLFEAEFLTFAEAIRQPDPSYKIINIISVNMGLGIVGVNLFCGFVFSLGLVIYSLSMPRPWLALTVAIPYMTIVVSMGYSRQGVALGFAMIGLVALSRKRLLWFVFWIFLGATFHRSAVILVCIPLLTLNFRELRNVPVILVVAFLMFTALLEGKTDNLTEQYLTQKMQSDGALVRILMNTIPALLFLALRKRMNIPRGQRQIYSIMSFFSIISLVAVISKIIPSTALDRMNLYFIPLQVFVFSSLPDSLARMQIHKQTIIFLIILFYTAALFVWLNFANFSHWWLPYRMFPPLDIQEAYDMQR</sequence>
<feature type="transmembrane region" description="Helical" evidence="1">
    <location>
        <begin position="33"/>
        <end position="51"/>
    </location>
</feature>
<dbReference type="EMBL" id="FOTQ01000006">
    <property type="protein sequence ID" value="SFM34026.1"/>
    <property type="molecule type" value="Genomic_DNA"/>
</dbReference>
<dbReference type="Pfam" id="PF14897">
    <property type="entry name" value="EpsG"/>
    <property type="match status" value="1"/>
</dbReference>
<name>A0A1I4Q2D1_9RHOB</name>
<dbReference type="RefSeq" id="WP_093094609.1">
    <property type="nucleotide sequence ID" value="NZ_FOTQ01000006.1"/>
</dbReference>
<dbReference type="AlphaFoldDB" id="A0A1I4Q2D1"/>
<evidence type="ECO:0000313" key="3">
    <source>
        <dbReference type="Proteomes" id="UP000199144"/>
    </source>
</evidence>
<dbReference type="OrthoDB" id="5373240at2"/>
<keyword evidence="1" id="KW-1133">Transmembrane helix</keyword>
<accession>A0A1I4Q2D1</accession>
<feature type="transmembrane region" description="Helical" evidence="1">
    <location>
        <begin position="266"/>
        <end position="287"/>
    </location>
</feature>
<feature type="transmembrane region" description="Helical" evidence="1">
    <location>
        <begin position="237"/>
        <end position="254"/>
    </location>
</feature>
<reference evidence="2 3" key="1">
    <citation type="submission" date="2016-10" db="EMBL/GenBank/DDBJ databases">
        <authorList>
            <person name="de Groot N.N."/>
        </authorList>
    </citation>
    <scope>NUCLEOTIDE SEQUENCE [LARGE SCALE GENOMIC DNA]</scope>
    <source>
        <strain evidence="2 3">DSM 15283</strain>
    </source>
</reference>
<feature type="transmembrane region" description="Helical" evidence="1">
    <location>
        <begin position="198"/>
        <end position="216"/>
    </location>
</feature>
<keyword evidence="3" id="KW-1185">Reference proteome</keyword>
<organism evidence="2 3">
    <name type="scientific">Shimia aestuarii</name>
    <dbReference type="NCBI Taxonomy" id="254406"/>
    <lineage>
        <taxon>Bacteria</taxon>
        <taxon>Pseudomonadati</taxon>
        <taxon>Pseudomonadota</taxon>
        <taxon>Alphaproteobacteria</taxon>
        <taxon>Rhodobacterales</taxon>
        <taxon>Roseobacteraceae</taxon>
    </lineage>
</organism>
<feature type="transmembrane region" description="Helical" evidence="1">
    <location>
        <begin position="125"/>
        <end position="144"/>
    </location>
</feature>
<evidence type="ECO:0000256" key="1">
    <source>
        <dbReference type="SAM" id="Phobius"/>
    </source>
</evidence>
<proteinExistence type="predicted"/>